<evidence type="ECO:0000256" key="4">
    <source>
        <dbReference type="ARBA" id="ARBA00023163"/>
    </source>
</evidence>
<protein>
    <submittedName>
        <fullName evidence="6">DNA-binding transcriptional LysR family regulator</fullName>
    </submittedName>
</protein>
<dbReference type="Pfam" id="PF03466">
    <property type="entry name" value="LysR_substrate"/>
    <property type="match status" value="1"/>
</dbReference>
<gene>
    <name evidence="6" type="ORF">J2800_000957</name>
</gene>
<evidence type="ECO:0000256" key="3">
    <source>
        <dbReference type="ARBA" id="ARBA00023125"/>
    </source>
</evidence>
<dbReference type="InterPro" id="IPR036390">
    <property type="entry name" value="WH_DNA-bd_sf"/>
</dbReference>
<dbReference type="InterPro" id="IPR005119">
    <property type="entry name" value="LysR_subst-bd"/>
</dbReference>
<dbReference type="EMBL" id="JAVDRL010000003">
    <property type="protein sequence ID" value="MDR6530221.1"/>
    <property type="molecule type" value="Genomic_DNA"/>
</dbReference>
<dbReference type="Gene3D" id="1.10.10.10">
    <property type="entry name" value="Winged helix-like DNA-binding domain superfamily/Winged helix DNA-binding domain"/>
    <property type="match status" value="1"/>
</dbReference>
<dbReference type="SUPFAM" id="SSF53850">
    <property type="entry name" value="Periplasmic binding protein-like II"/>
    <property type="match status" value="1"/>
</dbReference>
<keyword evidence="3 6" id="KW-0238">DNA-binding</keyword>
<accession>A0ABU1MWX1</accession>
<keyword evidence="2" id="KW-0805">Transcription regulation</keyword>
<feature type="domain" description="HTH lysR-type" evidence="5">
    <location>
        <begin position="4"/>
        <end position="61"/>
    </location>
</feature>
<dbReference type="Proteomes" id="UP001262754">
    <property type="component" value="Unassembled WGS sequence"/>
</dbReference>
<organism evidence="6 7">
    <name type="scientific">Caulobacter rhizosphaerae</name>
    <dbReference type="NCBI Taxonomy" id="2010972"/>
    <lineage>
        <taxon>Bacteria</taxon>
        <taxon>Pseudomonadati</taxon>
        <taxon>Pseudomonadota</taxon>
        <taxon>Alphaproteobacteria</taxon>
        <taxon>Caulobacterales</taxon>
        <taxon>Caulobacteraceae</taxon>
        <taxon>Caulobacter</taxon>
    </lineage>
</organism>
<keyword evidence="7" id="KW-1185">Reference proteome</keyword>
<dbReference type="Pfam" id="PF00126">
    <property type="entry name" value="HTH_1"/>
    <property type="match status" value="1"/>
</dbReference>
<keyword evidence="4" id="KW-0804">Transcription</keyword>
<proteinExistence type="inferred from homology"/>
<dbReference type="InterPro" id="IPR036388">
    <property type="entry name" value="WH-like_DNA-bd_sf"/>
</dbReference>
<dbReference type="CDD" id="cd08474">
    <property type="entry name" value="PBP2_CrgA_like_5"/>
    <property type="match status" value="1"/>
</dbReference>
<evidence type="ECO:0000313" key="6">
    <source>
        <dbReference type="EMBL" id="MDR6530221.1"/>
    </source>
</evidence>
<sequence length="300" mass="32447">MTEIGLSELRAFVEVARRQSFRRAADLRGMSRSSLSHAMRALEQRLGVRLLNRTTRSVALTQAGEQLLKRLPAVLGELDDLLDTVSHGEDEVVGVLRINAEEAGARWLLRNVVPAFLERHPRVALDIETEGRFVDIVAEGFDAGVRLADAVPQDMIAVPFGGDVRFLAVAAPSYLAAHGVPKTPHDLQGHRCIRQRLPSGKRYRWEFAKGSEELAIEVPGALSLNNSALMADAAIGGLGIAFIPQAVAAPALADGKLVPLLEDWLPAYPGLCLYHASRRLVPPALKAFIAVLRQAGRGAA</sequence>
<comment type="similarity">
    <text evidence="1">Belongs to the LysR transcriptional regulatory family.</text>
</comment>
<name>A0ABU1MWX1_9CAUL</name>
<evidence type="ECO:0000256" key="1">
    <source>
        <dbReference type="ARBA" id="ARBA00009437"/>
    </source>
</evidence>
<dbReference type="InterPro" id="IPR000847">
    <property type="entry name" value="LysR_HTH_N"/>
</dbReference>
<dbReference type="SUPFAM" id="SSF46785">
    <property type="entry name" value="Winged helix' DNA-binding domain"/>
    <property type="match status" value="1"/>
</dbReference>
<comment type="caution">
    <text evidence="6">The sequence shown here is derived from an EMBL/GenBank/DDBJ whole genome shotgun (WGS) entry which is preliminary data.</text>
</comment>
<dbReference type="PROSITE" id="PS50931">
    <property type="entry name" value="HTH_LYSR"/>
    <property type="match status" value="1"/>
</dbReference>
<evidence type="ECO:0000313" key="7">
    <source>
        <dbReference type="Proteomes" id="UP001262754"/>
    </source>
</evidence>
<evidence type="ECO:0000256" key="2">
    <source>
        <dbReference type="ARBA" id="ARBA00023015"/>
    </source>
</evidence>
<dbReference type="Gene3D" id="3.40.190.290">
    <property type="match status" value="1"/>
</dbReference>
<dbReference type="PANTHER" id="PTHR30537">
    <property type="entry name" value="HTH-TYPE TRANSCRIPTIONAL REGULATOR"/>
    <property type="match status" value="1"/>
</dbReference>
<dbReference type="GO" id="GO:0003677">
    <property type="term" value="F:DNA binding"/>
    <property type="evidence" value="ECO:0007669"/>
    <property type="project" value="UniProtKB-KW"/>
</dbReference>
<dbReference type="PANTHER" id="PTHR30537:SF1">
    <property type="entry name" value="HTH-TYPE TRANSCRIPTIONAL REGULATOR PGRR"/>
    <property type="match status" value="1"/>
</dbReference>
<dbReference type="InterPro" id="IPR058163">
    <property type="entry name" value="LysR-type_TF_proteobact-type"/>
</dbReference>
<evidence type="ECO:0000259" key="5">
    <source>
        <dbReference type="PROSITE" id="PS50931"/>
    </source>
</evidence>
<dbReference type="RefSeq" id="WP_310029617.1">
    <property type="nucleotide sequence ID" value="NZ_JAVDRL010000003.1"/>
</dbReference>
<reference evidence="6 7" key="1">
    <citation type="submission" date="2023-07" db="EMBL/GenBank/DDBJ databases">
        <title>Sorghum-associated microbial communities from plants grown in Nebraska, USA.</title>
        <authorList>
            <person name="Schachtman D."/>
        </authorList>
    </citation>
    <scope>NUCLEOTIDE SEQUENCE [LARGE SCALE GENOMIC DNA]</scope>
    <source>
        <strain evidence="6 7">DS2154</strain>
    </source>
</reference>